<keyword evidence="2 6" id="KW-0812">Transmembrane</keyword>
<evidence type="ECO:0000256" key="2">
    <source>
        <dbReference type="ARBA" id="ARBA00022692"/>
    </source>
</evidence>
<dbReference type="InterPro" id="IPR049453">
    <property type="entry name" value="Memb_transporter_dom"/>
</dbReference>
<evidence type="ECO:0000256" key="6">
    <source>
        <dbReference type="SAM" id="Phobius"/>
    </source>
</evidence>
<comment type="caution">
    <text evidence="8">The sequence shown here is derived from an EMBL/GenBank/DDBJ whole genome shotgun (WGS) entry which is preliminary data.</text>
</comment>
<reference evidence="8 9" key="1">
    <citation type="journal article" date="2015" name="Antonie Van Leeuwenhoek">
        <title>Streptomyces klenkii sp. nov., isolated from deep marine sediment.</title>
        <authorList>
            <person name="Veyisoglu A."/>
            <person name="Sahin N."/>
        </authorList>
    </citation>
    <scope>NUCLEOTIDE SEQUENCE [LARGE SCALE GENOMIC DNA]</scope>
    <source>
        <strain evidence="8 9">KCTC 29202</strain>
    </source>
</reference>
<gene>
    <name evidence="8" type="ORF">D7231_02890</name>
</gene>
<evidence type="ECO:0000256" key="3">
    <source>
        <dbReference type="ARBA" id="ARBA00022989"/>
    </source>
</evidence>
<feature type="transmembrane region" description="Helical" evidence="6">
    <location>
        <begin position="133"/>
        <end position="150"/>
    </location>
</feature>
<feature type="transmembrane region" description="Helical" evidence="6">
    <location>
        <begin position="15"/>
        <end position="33"/>
    </location>
</feature>
<evidence type="ECO:0000313" key="9">
    <source>
        <dbReference type="Proteomes" id="UP000270343"/>
    </source>
</evidence>
<comment type="subcellular location">
    <subcellularLocation>
        <location evidence="1">Membrane</location>
        <topology evidence="1">Multi-pass membrane protein</topology>
    </subcellularLocation>
</comment>
<organism evidence="8 9">
    <name type="scientific">Streptomyces klenkii</name>
    <dbReference type="NCBI Taxonomy" id="1420899"/>
    <lineage>
        <taxon>Bacteria</taxon>
        <taxon>Bacillati</taxon>
        <taxon>Actinomycetota</taxon>
        <taxon>Actinomycetes</taxon>
        <taxon>Kitasatosporales</taxon>
        <taxon>Streptomycetaceae</taxon>
        <taxon>Streptomyces</taxon>
    </lineage>
</organism>
<feature type="transmembrane region" description="Helical" evidence="6">
    <location>
        <begin position="40"/>
        <end position="57"/>
    </location>
</feature>
<feature type="transmembrane region" description="Helical" evidence="6">
    <location>
        <begin position="69"/>
        <end position="85"/>
    </location>
</feature>
<protein>
    <submittedName>
        <fullName evidence="8">FUSC family protein</fullName>
    </submittedName>
</protein>
<evidence type="ECO:0000256" key="1">
    <source>
        <dbReference type="ARBA" id="ARBA00004141"/>
    </source>
</evidence>
<proteinExistence type="predicted"/>
<dbReference type="EMBL" id="RBAM01000001">
    <property type="protein sequence ID" value="RKN77666.1"/>
    <property type="molecule type" value="Genomic_DNA"/>
</dbReference>
<keyword evidence="9" id="KW-1185">Reference proteome</keyword>
<evidence type="ECO:0000313" key="8">
    <source>
        <dbReference type="EMBL" id="RKN77666.1"/>
    </source>
</evidence>
<feature type="domain" description="Integral membrane bound transporter" evidence="7">
    <location>
        <begin position="227"/>
        <end position="339"/>
    </location>
</feature>
<evidence type="ECO:0000256" key="4">
    <source>
        <dbReference type="ARBA" id="ARBA00023136"/>
    </source>
</evidence>
<evidence type="ECO:0000256" key="5">
    <source>
        <dbReference type="SAM" id="MobiDB-lite"/>
    </source>
</evidence>
<feature type="region of interest" description="Disordered" evidence="5">
    <location>
        <begin position="154"/>
        <end position="202"/>
    </location>
</feature>
<keyword evidence="4 6" id="KW-0472">Membrane</keyword>
<dbReference type="Proteomes" id="UP000270343">
    <property type="component" value="Unassembled WGS sequence"/>
</dbReference>
<accession>A0A3B0C323</accession>
<dbReference type="AlphaFoldDB" id="A0A3B0C323"/>
<feature type="transmembrane region" description="Helical" evidence="6">
    <location>
        <begin position="320"/>
        <end position="345"/>
    </location>
</feature>
<keyword evidence="3 6" id="KW-1133">Transmembrane helix</keyword>
<name>A0A3B0C323_9ACTN</name>
<dbReference type="Pfam" id="PF13515">
    <property type="entry name" value="FUSC_2"/>
    <property type="match status" value="1"/>
</dbReference>
<feature type="transmembrane region" description="Helical" evidence="6">
    <location>
        <begin position="251"/>
        <end position="270"/>
    </location>
</feature>
<sequence length="351" mass="35541">MDALAALLRPQGRPAYADGIAAGVAIAGPLVFGARTGHPGIGATAALCAVLMAMPLPPGAGTVERARHLAARGLWVTAAGIYVASAGRSVAALAPGVAAAAFAGALLPRVGTTAALAVVLFGITGEAGDPSQWPGVVQAAGCAWTALLLLPRPSRARPAGDGPGQNPRAAPDPGGTTGADGHGPAPADPHPAAPPRARGRPVRHAVRTGILTGVVTAVTGWQGSLWGQGHWLVTSLLLSLRPTRRETRTKATKRLFGNALGGVVAALLLLCRPGPVAVAVLVGISGTVAYTFRPANYAYWSLASPVLLLLLSDYDSPLPWWAAVVRVGMVLSGGVVAVLASRWLWPAQDDT</sequence>
<feature type="transmembrane region" description="Helical" evidence="6">
    <location>
        <begin position="97"/>
        <end position="121"/>
    </location>
</feature>
<evidence type="ECO:0000259" key="7">
    <source>
        <dbReference type="Pfam" id="PF13515"/>
    </source>
</evidence>
<dbReference type="GO" id="GO:0016020">
    <property type="term" value="C:membrane"/>
    <property type="evidence" value="ECO:0007669"/>
    <property type="project" value="UniProtKB-SubCell"/>
</dbReference>